<evidence type="ECO:0000256" key="2">
    <source>
        <dbReference type="ARBA" id="ARBA00022484"/>
    </source>
</evidence>
<dbReference type="InterPro" id="IPR057596">
    <property type="entry name" value="RDRP_core"/>
</dbReference>
<keyword evidence="4 8" id="KW-0548">Nucleotidyltransferase</keyword>
<evidence type="ECO:0000256" key="8">
    <source>
        <dbReference type="RuleBase" id="RU363098"/>
    </source>
</evidence>
<evidence type="ECO:0000259" key="11">
    <source>
        <dbReference type="Pfam" id="PF26253"/>
    </source>
</evidence>
<dbReference type="InterPro" id="IPR058752">
    <property type="entry name" value="RDRP_C_head"/>
</dbReference>
<evidence type="ECO:0000256" key="7">
    <source>
        <dbReference type="ARBA" id="ARBA00048744"/>
    </source>
</evidence>
<dbReference type="Pfam" id="PF26253">
    <property type="entry name" value="RdRP_head"/>
    <property type="match status" value="1"/>
</dbReference>
<dbReference type="Proteomes" id="UP000789759">
    <property type="component" value="Unassembled WGS sequence"/>
</dbReference>
<feature type="region of interest" description="Disordered" evidence="9">
    <location>
        <begin position="86"/>
        <end position="105"/>
    </location>
</feature>
<dbReference type="EC" id="2.7.7.48" evidence="8"/>
<gene>
    <name evidence="12" type="ORF">CPELLU_LOCUS7551</name>
</gene>
<keyword evidence="6" id="KW-0943">RNA-mediated gene silencing</keyword>
<protein>
    <recommendedName>
        <fullName evidence="8">RNA-dependent RNA polymerase</fullName>
        <ecNumber evidence="8">2.7.7.48</ecNumber>
    </recommendedName>
</protein>
<evidence type="ECO:0000313" key="12">
    <source>
        <dbReference type="EMBL" id="CAG8613076.1"/>
    </source>
</evidence>
<feature type="domain" description="RDRP C-terminal head" evidence="11">
    <location>
        <begin position="1019"/>
        <end position="1169"/>
    </location>
</feature>
<comment type="similarity">
    <text evidence="1 8">Belongs to the RdRP family.</text>
</comment>
<organism evidence="12 13">
    <name type="scientific">Cetraspora pellucida</name>
    <dbReference type="NCBI Taxonomy" id="1433469"/>
    <lineage>
        <taxon>Eukaryota</taxon>
        <taxon>Fungi</taxon>
        <taxon>Fungi incertae sedis</taxon>
        <taxon>Mucoromycota</taxon>
        <taxon>Glomeromycotina</taxon>
        <taxon>Glomeromycetes</taxon>
        <taxon>Diversisporales</taxon>
        <taxon>Gigasporaceae</taxon>
        <taxon>Cetraspora</taxon>
    </lineage>
</organism>
<dbReference type="GO" id="GO:0003968">
    <property type="term" value="F:RNA-directed RNA polymerase activity"/>
    <property type="evidence" value="ECO:0007669"/>
    <property type="project" value="UniProtKB-KW"/>
</dbReference>
<comment type="caution">
    <text evidence="12">The sequence shown here is derived from an EMBL/GenBank/DDBJ whole genome shotgun (WGS) entry which is preliminary data.</text>
</comment>
<accession>A0A9N9CSV4</accession>
<evidence type="ECO:0000256" key="3">
    <source>
        <dbReference type="ARBA" id="ARBA00022679"/>
    </source>
</evidence>
<name>A0A9N9CSV4_9GLOM</name>
<keyword evidence="2 8" id="KW-0696">RNA-directed RNA polymerase</keyword>
<dbReference type="Pfam" id="PF05183">
    <property type="entry name" value="RdRP"/>
    <property type="match status" value="1"/>
</dbReference>
<evidence type="ECO:0000256" key="9">
    <source>
        <dbReference type="SAM" id="MobiDB-lite"/>
    </source>
</evidence>
<dbReference type="InterPro" id="IPR007855">
    <property type="entry name" value="RDRP"/>
</dbReference>
<dbReference type="PANTHER" id="PTHR23079:SF55">
    <property type="entry name" value="RNA-DIRECTED RNA POLYMERASE"/>
    <property type="match status" value="1"/>
</dbReference>
<evidence type="ECO:0000256" key="4">
    <source>
        <dbReference type="ARBA" id="ARBA00022695"/>
    </source>
</evidence>
<dbReference type="EMBL" id="CAJVQA010005102">
    <property type="protein sequence ID" value="CAG8613076.1"/>
    <property type="molecule type" value="Genomic_DNA"/>
</dbReference>
<dbReference type="AlphaFoldDB" id="A0A9N9CSV4"/>
<reference evidence="12" key="1">
    <citation type="submission" date="2021-06" db="EMBL/GenBank/DDBJ databases">
        <authorList>
            <person name="Kallberg Y."/>
            <person name="Tangrot J."/>
            <person name="Rosling A."/>
        </authorList>
    </citation>
    <scope>NUCLEOTIDE SEQUENCE</scope>
    <source>
        <strain evidence="12">FL966</strain>
    </source>
</reference>
<evidence type="ECO:0000256" key="5">
    <source>
        <dbReference type="ARBA" id="ARBA00022884"/>
    </source>
</evidence>
<proteinExistence type="inferred from homology"/>
<dbReference type="PANTHER" id="PTHR23079">
    <property type="entry name" value="RNA-DEPENDENT RNA POLYMERASE"/>
    <property type="match status" value="1"/>
</dbReference>
<keyword evidence="3 8" id="KW-0808">Transferase</keyword>
<keyword evidence="5 8" id="KW-0694">RNA-binding</keyword>
<dbReference type="OrthoDB" id="6513042at2759"/>
<evidence type="ECO:0000313" key="13">
    <source>
        <dbReference type="Proteomes" id="UP000789759"/>
    </source>
</evidence>
<dbReference type="GO" id="GO:0031380">
    <property type="term" value="C:nuclear RNA-directed RNA polymerase complex"/>
    <property type="evidence" value="ECO:0007669"/>
    <property type="project" value="TreeGrafter"/>
</dbReference>
<evidence type="ECO:0000256" key="6">
    <source>
        <dbReference type="ARBA" id="ARBA00023158"/>
    </source>
</evidence>
<evidence type="ECO:0000259" key="10">
    <source>
        <dbReference type="Pfam" id="PF05183"/>
    </source>
</evidence>
<dbReference type="GO" id="GO:0030422">
    <property type="term" value="P:siRNA processing"/>
    <property type="evidence" value="ECO:0007669"/>
    <property type="project" value="TreeGrafter"/>
</dbReference>
<keyword evidence="13" id="KW-1185">Reference proteome</keyword>
<feature type="domain" description="RDRP core" evidence="10">
    <location>
        <begin position="424"/>
        <end position="992"/>
    </location>
</feature>
<dbReference type="GO" id="GO:0003723">
    <property type="term" value="F:RNA binding"/>
    <property type="evidence" value="ECO:0007669"/>
    <property type="project" value="UniProtKB-KW"/>
</dbReference>
<comment type="catalytic activity">
    <reaction evidence="7 8">
        <text>RNA(n) + a ribonucleoside 5'-triphosphate = RNA(n+1) + diphosphate</text>
        <dbReference type="Rhea" id="RHEA:21248"/>
        <dbReference type="Rhea" id="RHEA-COMP:14527"/>
        <dbReference type="Rhea" id="RHEA-COMP:17342"/>
        <dbReference type="ChEBI" id="CHEBI:33019"/>
        <dbReference type="ChEBI" id="CHEBI:61557"/>
        <dbReference type="ChEBI" id="CHEBI:140395"/>
        <dbReference type="EC" id="2.7.7.48"/>
    </reaction>
</comment>
<sequence length="1211" mass="139902">MPKEILVSNIPYVANAVNVIEALEPLISGKVIRCELTTNKLNNNPRVINGGLAFVTLDDDDADDLLSRADYNTPICMTRQLTIQENKRRGRKRRNVEPSTNADEPTFPVSSIEFGNWAGQLPIADYKKRGKRPLQTQRWTFLCDWRYPDYYVEPKLCMSKESDAILIDGFTLSSNLENEKRIKIPFSWLSDSRRGILLDVRECENGFISLYISLKCPPILLRKTNKYTQRSTNTRLLYYIYKEEEWIRTYDWTGIVNAFGKFLVYRLIITENHKEIKKYLNNLSIPGVPTRVPKCIVSCEEIPKDSESYLKVTFELLPFRICFKLESLISHGIVTMHEIMEYKISEQLISLICEEKETIAWYALNQMTIQHWDPGDDRYNRRPVEIFQIALTSFRGEYDEWHPANPNINLKETNRCAWVNHATITPTKIYFDGPEYETSNRILRQYSEYSDRFIRITFKEENFHRLFINEQYTDIRNIRISNILKNGFTVAGRQYEFLAFSSSQLRENSCWFVSTDHELNANMIRATMGDFSEIRAPALYAARMGQCFTSTIGTLELDENQIIRIPDIERNNFTFSDGCGNISPGLAELATKHYWGTEQNDEIPSVLQFRFGGCKGVFSVNPNLYGNVICLRPSQTKFEAPISTNLEIVKAVKNPLAAHLNRQIITVLSSLGVSDDIFIELQNNAKTDIDSMMRNPLKASEIVKRSSGTMGCSHVNRTILSLIEDVGGLMEDNEPYLRGILECKRIFALKYLRYKARIPVPEGYMLFGVLDETGILEPDQVYIQTSKIISNNGTFRTANKRIRREHKVLTGPAVIARNPSLHPGDIRIVWAVDVPELNHLKNCVVFSQKGDQPLPNCLSGDGDEFFICFDWRIFPMIDHDPMDYSPPKRKELDRPVEISDICEFFTDFTKNDRIGMIGNLHLALADFHPEGIFHPQCLKLAELHSKAVDFNKTGVPVTEPLPMMDEYPDFMENKTKDEYESQKILGKLYRNIELVQSKNNLLLNYDTTDKITPKEIFLAPGYEDYLEEAEVCRDTYNGEIRSLMKKFRVKTEPEIITSNLLSFHRIDGRKSQDIRESISGTISFTIHKFRKHFLIGLQDNIDQYVDNDRYNVNIPITNETKAKASAWYYVTYHEEEFPDASDDRRLLSFAWTVSDILLEIRKEHINESEDDQIFDYDRLLSDANYNNAVDEVFKGENIFDNDGLGIDEELN</sequence>
<evidence type="ECO:0000256" key="1">
    <source>
        <dbReference type="ARBA" id="ARBA00005762"/>
    </source>
</evidence>